<feature type="active site" description="Nucleophile" evidence="7">
    <location>
        <position position="269"/>
    </location>
</feature>
<keyword evidence="6 7" id="KW-0961">Cell wall biogenesis/degradation</keyword>
<dbReference type="PANTHER" id="PTHR36699">
    <property type="entry name" value="LD-TRANSPEPTIDASE"/>
    <property type="match status" value="1"/>
</dbReference>
<evidence type="ECO:0000259" key="9">
    <source>
        <dbReference type="PROSITE" id="PS52029"/>
    </source>
</evidence>
<dbReference type="InterPro" id="IPR005490">
    <property type="entry name" value="LD_TPept_cat_dom"/>
</dbReference>
<sequence>MSSTLSRARRLIAVLLLLVLAPAAQPKFTASMSATLDAEPSREGRAAKGTPEQMIVAAIDAIRAGRMRDARATVDALLVREPDYRLAHLLSADLYAMHSGPLRTVGGAASGPADLLEGLRHEAMARVQASRNPPPPDAFPANLLILAPKQHHAVVVETDTSRVYLFSNEQGVPKRIADFYTTIGKLGVDKLKEGDQRTPLGVYFVTSEMPRTQLDAMLGKKADLYGIGAWPISYPNELDIQQGRTGHGIWLHGVPYDTYARSPWSSNGCVALGNEDMQALSSNLQVGVTPVVIVRKINWLARSTWQQQRQAALAMVDQGQSGALPEDLSVFGGDVAADQRVATFDDAGMGGVRRQYWQRTGSDWRVVWDGPAKSG</sequence>
<evidence type="ECO:0000256" key="3">
    <source>
        <dbReference type="ARBA" id="ARBA00022679"/>
    </source>
</evidence>
<feature type="chain" id="PRO_5046699016" evidence="8">
    <location>
        <begin position="27"/>
        <end position="375"/>
    </location>
</feature>
<evidence type="ECO:0000256" key="8">
    <source>
        <dbReference type="SAM" id="SignalP"/>
    </source>
</evidence>
<evidence type="ECO:0000256" key="1">
    <source>
        <dbReference type="ARBA" id="ARBA00004752"/>
    </source>
</evidence>
<reference evidence="10 11" key="1">
    <citation type="submission" date="2021-01" db="EMBL/GenBank/DDBJ databases">
        <title>Draft Genome Sequence and Polyhydroxyalkanoate Biosynthetic Potential of Jeongeupia naejangsanensis Type Strain DSM 24253.</title>
        <authorList>
            <person name="Turrini P."/>
            <person name="Artuso I."/>
            <person name="Lugli G.A."/>
            <person name="Frangipani E."/>
            <person name="Ventura M."/>
            <person name="Visca P."/>
        </authorList>
    </citation>
    <scope>NUCLEOTIDE SEQUENCE [LARGE SCALE GENOMIC DNA]</scope>
    <source>
        <strain evidence="10 11">DSM 24253</strain>
    </source>
</reference>
<evidence type="ECO:0000256" key="6">
    <source>
        <dbReference type="ARBA" id="ARBA00023316"/>
    </source>
</evidence>
<keyword evidence="4 7" id="KW-0133">Cell shape</keyword>
<organism evidence="10 11">
    <name type="scientific">Jeongeupia naejangsanensis</name>
    <dbReference type="NCBI Taxonomy" id="613195"/>
    <lineage>
        <taxon>Bacteria</taxon>
        <taxon>Pseudomonadati</taxon>
        <taxon>Pseudomonadota</taxon>
        <taxon>Betaproteobacteria</taxon>
        <taxon>Neisseriales</taxon>
        <taxon>Chitinibacteraceae</taxon>
        <taxon>Jeongeupia</taxon>
    </lineage>
</organism>
<keyword evidence="8" id="KW-0732">Signal</keyword>
<accession>A0ABS2BI48</accession>
<evidence type="ECO:0000256" key="2">
    <source>
        <dbReference type="ARBA" id="ARBA00005992"/>
    </source>
</evidence>
<evidence type="ECO:0000256" key="4">
    <source>
        <dbReference type="ARBA" id="ARBA00022960"/>
    </source>
</evidence>
<dbReference type="EMBL" id="JAESND010000002">
    <property type="protein sequence ID" value="MBM3115287.1"/>
    <property type="molecule type" value="Genomic_DNA"/>
</dbReference>
<evidence type="ECO:0000256" key="5">
    <source>
        <dbReference type="ARBA" id="ARBA00022984"/>
    </source>
</evidence>
<feature type="signal peptide" evidence="8">
    <location>
        <begin position="1"/>
        <end position="26"/>
    </location>
</feature>
<name>A0ABS2BI48_9NEIS</name>
<dbReference type="SUPFAM" id="SSF141523">
    <property type="entry name" value="L,D-transpeptidase catalytic domain-like"/>
    <property type="match status" value="1"/>
</dbReference>
<dbReference type="CDD" id="cd16913">
    <property type="entry name" value="YkuD_like"/>
    <property type="match status" value="1"/>
</dbReference>
<dbReference type="PROSITE" id="PS52029">
    <property type="entry name" value="LD_TPASE"/>
    <property type="match status" value="1"/>
</dbReference>
<keyword evidence="5 7" id="KW-0573">Peptidoglycan synthesis</keyword>
<dbReference type="PANTHER" id="PTHR36699:SF1">
    <property type="entry name" value="L,D-TRANSPEPTIDASE YAFK-RELATED"/>
    <property type="match status" value="1"/>
</dbReference>
<dbReference type="Gene3D" id="2.40.440.10">
    <property type="entry name" value="L,D-transpeptidase catalytic domain-like"/>
    <property type="match status" value="1"/>
</dbReference>
<keyword evidence="3" id="KW-0808">Transferase</keyword>
<dbReference type="RefSeq" id="WP_203536965.1">
    <property type="nucleotide sequence ID" value="NZ_JAESND010000002.1"/>
</dbReference>
<dbReference type="Proteomes" id="UP000809431">
    <property type="component" value="Unassembled WGS sequence"/>
</dbReference>
<protein>
    <submittedName>
        <fullName evidence="10">L,D-transpeptidase</fullName>
    </submittedName>
</protein>
<dbReference type="InterPro" id="IPR038063">
    <property type="entry name" value="Transpep_catalytic_dom"/>
</dbReference>
<comment type="similarity">
    <text evidence="2">Belongs to the YkuD family.</text>
</comment>
<feature type="domain" description="L,D-TPase catalytic" evidence="9">
    <location>
        <begin position="152"/>
        <end position="294"/>
    </location>
</feature>
<feature type="active site" description="Proton donor/acceptor" evidence="7">
    <location>
        <position position="252"/>
    </location>
</feature>
<evidence type="ECO:0000313" key="11">
    <source>
        <dbReference type="Proteomes" id="UP000809431"/>
    </source>
</evidence>
<proteinExistence type="inferred from homology"/>
<comment type="pathway">
    <text evidence="1 7">Cell wall biogenesis; peptidoglycan biosynthesis.</text>
</comment>
<dbReference type="Pfam" id="PF03734">
    <property type="entry name" value="YkuD"/>
    <property type="match status" value="1"/>
</dbReference>
<evidence type="ECO:0000313" key="10">
    <source>
        <dbReference type="EMBL" id="MBM3115287.1"/>
    </source>
</evidence>
<comment type="caution">
    <text evidence="10">The sequence shown here is derived from an EMBL/GenBank/DDBJ whole genome shotgun (WGS) entry which is preliminary data.</text>
</comment>
<keyword evidence="11" id="KW-1185">Reference proteome</keyword>
<gene>
    <name evidence="10" type="ORF">JMJ54_05545</name>
</gene>
<evidence type="ECO:0000256" key="7">
    <source>
        <dbReference type="PROSITE-ProRule" id="PRU01373"/>
    </source>
</evidence>